<dbReference type="Proteomes" id="UP000829542">
    <property type="component" value="Chromosome"/>
</dbReference>
<proteinExistence type="inferred from homology"/>
<evidence type="ECO:0000313" key="5">
    <source>
        <dbReference type="Proteomes" id="UP000829542"/>
    </source>
</evidence>
<dbReference type="PANTHER" id="PTHR12215">
    <property type="entry name" value="PHOSPHOPANTETHEINE TRANSFERASE"/>
    <property type="match status" value="1"/>
</dbReference>
<dbReference type="EMBL" id="CP093379">
    <property type="protein sequence ID" value="UNM95652.1"/>
    <property type="molecule type" value="Genomic_DNA"/>
</dbReference>
<dbReference type="InterPro" id="IPR050559">
    <property type="entry name" value="P-Pant_transferase_sf"/>
</dbReference>
<reference evidence="4 5" key="1">
    <citation type="submission" date="2022-03" db="EMBL/GenBank/DDBJ databases">
        <title>Ignatzschineria rhizosphaerae HR5S32.</title>
        <authorList>
            <person name="Sun J.Q."/>
            <person name="Feng J.Y."/>
        </authorList>
    </citation>
    <scope>NUCLEOTIDE SEQUENCE [LARGE SCALE GENOMIC DNA]</scope>
    <source>
        <strain evidence="4 5">HR5S32</strain>
    </source>
</reference>
<dbReference type="Gene3D" id="3.90.470.20">
    <property type="entry name" value="4'-phosphopantetheinyl transferase domain"/>
    <property type="match status" value="2"/>
</dbReference>
<evidence type="ECO:0000259" key="3">
    <source>
        <dbReference type="Pfam" id="PF01648"/>
    </source>
</evidence>
<keyword evidence="5" id="KW-1185">Reference proteome</keyword>
<dbReference type="RefSeq" id="WP_242148110.1">
    <property type="nucleotide sequence ID" value="NZ_CP093379.1"/>
</dbReference>
<evidence type="ECO:0000256" key="2">
    <source>
        <dbReference type="ARBA" id="ARBA00022679"/>
    </source>
</evidence>
<dbReference type="InterPro" id="IPR008278">
    <property type="entry name" value="4-PPantetheinyl_Trfase_dom"/>
</dbReference>
<accession>A0ABY3WYG0</accession>
<gene>
    <name evidence="4" type="ORF">MMG00_10565</name>
</gene>
<evidence type="ECO:0000256" key="1">
    <source>
        <dbReference type="ARBA" id="ARBA00010990"/>
    </source>
</evidence>
<name>A0ABY3WYG0_9GAMM</name>
<dbReference type="Pfam" id="PF01648">
    <property type="entry name" value="ACPS"/>
    <property type="match status" value="1"/>
</dbReference>
<dbReference type="SUPFAM" id="SSF56214">
    <property type="entry name" value="4'-phosphopantetheinyl transferase"/>
    <property type="match status" value="2"/>
</dbReference>
<feature type="domain" description="4'-phosphopantetheinyl transferase" evidence="3">
    <location>
        <begin position="99"/>
        <end position="180"/>
    </location>
</feature>
<evidence type="ECO:0000313" key="4">
    <source>
        <dbReference type="EMBL" id="UNM95652.1"/>
    </source>
</evidence>
<comment type="similarity">
    <text evidence="1">Belongs to the P-Pant transferase superfamily. Gsp/Sfp/HetI/AcpT family.</text>
</comment>
<protein>
    <submittedName>
        <fullName evidence="4">4'-phosphopantetheinyl transferase superfamily protein</fullName>
    </submittedName>
</protein>
<keyword evidence="2 4" id="KW-0808">Transferase</keyword>
<sequence>MTQTYCILLTINDASRKWAKTHYFEFDNPNFGNKKRESYLLSRALLLHTLKTYFQISEIPEISYSQHQKPEFKDHSLSFNLTHSKYFVGLIISDETNTLGIDIESIIARKNPLGLLQRTFSNNEICWILNREDHISTIKQSEPQLSLHNQEMVRFFLLWSAKEAYLKADGRGLQGLNSLNLNPQQSSINGDLTNGTLLLTTLQTCDIDDPLSSLALYLPKDLLTTFNTLELSITHNHQALFKPLSISWAYQLLEDKKPPN</sequence>
<dbReference type="PANTHER" id="PTHR12215:SF10">
    <property type="entry name" value="L-AMINOADIPATE-SEMIALDEHYDE DEHYDROGENASE-PHOSPHOPANTETHEINYL TRANSFERASE"/>
    <property type="match status" value="1"/>
</dbReference>
<dbReference type="GO" id="GO:0016740">
    <property type="term" value="F:transferase activity"/>
    <property type="evidence" value="ECO:0007669"/>
    <property type="project" value="UniProtKB-KW"/>
</dbReference>
<dbReference type="InterPro" id="IPR037143">
    <property type="entry name" value="4-PPantetheinyl_Trfase_dom_sf"/>
</dbReference>
<organism evidence="4 5">
    <name type="scientific">Ignatzschineria rhizosphaerae</name>
    <dbReference type="NCBI Taxonomy" id="2923279"/>
    <lineage>
        <taxon>Bacteria</taxon>
        <taxon>Pseudomonadati</taxon>
        <taxon>Pseudomonadota</taxon>
        <taxon>Gammaproteobacteria</taxon>
        <taxon>Cardiobacteriales</taxon>
        <taxon>Ignatzschineriaceae</taxon>
        <taxon>Ignatzschineria</taxon>
    </lineage>
</organism>